<gene>
    <name evidence="8" type="ORF">EAH76_17955</name>
</gene>
<dbReference type="InterPro" id="IPR002712">
    <property type="entry name" value="CcdB"/>
</dbReference>
<dbReference type="InterPro" id="IPR011067">
    <property type="entry name" value="Plasmid_toxin/cell-grow_inhib"/>
</dbReference>
<name>A0A502FKI0_9SPHN</name>
<dbReference type="EMBL" id="RCZC01000006">
    <property type="protein sequence ID" value="TPG49762.1"/>
    <property type="molecule type" value="Genomic_DNA"/>
</dbReference>
<evidence type="ECO:0000256" key="5">
    <source>
        <dbReference type="ARBA" id="ARBA00023163"/>
    </source>
</evidence>
<dbReference type="Proteomes" id="UP000319931">
    <property type="component" value="Unassembled WGS sequence"/>
</dbReference>
<evidence type="ECO:0000256" key="7">
    <source>
        <dbReference type="ARBA" id="ARBA00033135"/>
    </source>
</evidence>
<evidence type="ECO:0000256" key="4">
    <source>
        <dbReference type="ARBA" id="ARBA00023015"/>
    </source>
</evidence>
<evidence type="ECO:0000256" key="3">
    <source>
        <dbReference type="ARBA" id="ARBA00022491"/>
    </source>
</evidence>
<evidence type="ECO:0000313" key="9">
    <source>
        <dbReference type="Proteomes" id="UP000319931"/>
    </source>
</evidence>
<comment type="similarity">
    <text evidence="1">Belongs to the CcdB toxin family.</text>
</comment>
<dbReference type="Gene3D" id="2.30.30.110">
    <property type="match status" value="1"/>
</dbReference>
<dbReference type="AlphaFoldDB" id="A0A502FKI0"/>
<dbReference type="GO" id="GO:0008657">
    <property type="term" value="F:DNA topoisomerase type II (double strand cut, ATP-hydrolyzing) inhibitor activity"/>
    <property type="evidence" value="ECO:0007669"/>
    <property type="project" value="InterPro"/>
</dbReference>
<proteinExistence type="inferred from homology"/>
<dbReference type="SUPFAM" id="SSF50118">
    <property type="entry name" value="Cell growth inhibitor/plasmid maintenance toxic component"/>
    <property type="match status" value="1"/>
</dbReference>
<organism evidence="8 9">
    <name type="scientific">Sphingomonas glacialis</name>
    <dbReference type="NCBI Taxonomy" id="658225"/>
    <lineage>
        <taxon>Bacteria</taxon>
        <taxon>Pseudomonadati</taxon>
        <taxon>Pseudomonadota</taxon>
        <taxon>Alphaproteobacteria</taxon>
        <taxon>Sphingomonadales</taxon>
        <taxon>Sphingomonadaceae</taxon>
        <taxon>Sphingomonas</taxon>
    </lineage>
</organism>
<evidence type="ECO:0000256" key="2">
    <source>
        <dbReference type="ARBA" id="ARBA00015075"/>
    </source>
</evidence>
<sequence length="99" mass="10939">MAQFDMFARRGGPGLLVDCQADALSRLSTRFVVPALPRDIVPAPVTHLNPVLEFENQRFVLLPQNAATVLLRELGQTVGSFAAHRFEIMNAIDMLLTGY</sequence>
<comment type="caution">
    <text evidence="8">The sequence shown here is derived from an EMBL/GenBank/DDBJ whole genome shotgun (WGS) entry which is preliminary data.</text>
</comment>
<keyword evidence="9" id="KW-1185">Reference proteome</keyword>
<evidence type="ECO:0000256" key="6">
    <source>
        <dbReference type="ARBA" id="ARBA00029628"/>
    </source>
</evidence>
<keyword evidence="5" id="KW-0804">Transcription</keyword>
<protein>
    <recommendedName>
        <fullName evidence="2">Toxin CcdB</fullName>
    </recommendedName>
    <alternativeName>
        <fullName evidence="7">Cytotoxic protein CcdB</fullName>
    </alternativeName>
    <alternativeName>
        <fullName evidence="6">Protein LetD</fullName>
    </alternativeName>
</protein>
<dbReference type="Pfam" id="PF01845">
    <property type="entry name" value="CcdB"/>
    <property type="match status" value="1"/>
</dbReference>
<reference evidence="8 9" key="1">
    <citation type="journal article" date="2019" name="Environ. Microbiol.">
        <title>Species interactions and distinct microbial communities in high Arctic permafrost affected cryosols are associated with the CH4 and CO2 gas fluxes.</title>
        <authorList>
            <person name="Altshuler I."/>
            <person name="Hamel J."/>
            <person name="Turney S."/>
            <person name="Magnuson E."/>
            <person name="Levesque R."/>
            <person name="Greer C."/>
            <person name="Whyte L.G."/>
        </authorList>
    </citation>
    <scope>NUCLEOTIDE SEQUENCE [LARGE SCALE GENOMIC DNA]</scope>
    <source>
        <strain evidence="8 9">E6.1</strain>
    </source>
</reference>
<keyword evidence="3" id="KW-0678">Repressor</keyword>
<evidence type="ECO:0000313" key="8">
    <source>
        <dbReference type="EMBL" id="TPG49762.1"/>
    </source>
</evidence>
<accession>A0A502FKI0</accession>
<dbReference type="RefSeq" id="WP_140851656.1">
    <property type="nucleotide sequence ID" value="NZ_RCZC01000006.1"/>
</dbReference>
<evidence type="ECO:0000256" key="1">
    <source>
        <dbReference type="ARBA" id="ARBA00005230"/>
    </source>
</evidence>
<keyword evidence="4" id="KW-0805">Transcription regulation</keyword>
<dbReference type="OrthoDB" id="9813510at2"/>
<dbReference type="GO" id="GO:0006276">
    <property type="term" value="P:plasmid maintenance"/>
    <property type="evidence" value="ECO:0007669"/>
    <property type="project" value="InterPro"/>
</dbReference>